<dbReference type="EMBL" id="RAXZ01000023">
    <property type="protein sequence ID" value="RKG49579.1"/>
    <property type="molecule type" value="Genomic_DNA"/>
</dbReference>
<keyword evidence="1" id="KW-0812">Transmembrane</keyword>
<proteinExistence type="predicted"/>
<evidence type="ECO:0000256" key="1">
    <source>
        <dbReference type="SAM" id="Phobius"/>
    </source>
</evidence>
<feature type="transmembrane region" description="Helical" evidence="1">
    <location>
        <begin position="41"/>
        <end position="61"/>
    </location>
</feature>
<evidence type="ECO:0000313" key="5">
    <source>
        <dbReference type="Proteomes" id="UP000281084"/>
    </source>
</evidence>
<keyword evidence="1" id="KW-0472">Membrane</keyword>
<sequence length="138" mass="14855">MKNIFAFLFGGLFSIGLMLSGMSNPEKVLGFLDVAGQWDPSLAFVMMGAILIAFIPFQLAVRRNRPKTVFGDAIDLPQATQIDSKLILGAAIFGIGWGLTGVCPAPAFTLIGLGYTQILYFIVAMFIGVFAHKKITGH</sequence>
<name>A0A3A8FTP2_9GAMM</name>
<dbReference type="InterPro" id="IPR046513">
    <property type="entry name" value="DUF6691"/>
</dbReference>
<reference evidence="3 4" key="1">
    <citation type="submission" date="2018-09" db="EMBL/GenBank/DDBJ databases">
        <title>The draft genome of Acinetobacter sp. strains.</title>
        <authorList>
            <person name="Qin J."/>
            <person name="Feng Y."/>
            <person name="Zong Z."/>
        </authorList>
    </citation>
    <scope>NUCLEOTIDE SEQUENCE [LARGE SCALE GENOMIC DNA]</scope>
    <source>
        <strain evidence="3 4">WCHAc060003</strain>
    </source>
</reference>
<dbReference type="Proteomes" id="UP000267166">
    <property type="component" value="Unassembled WGS sequence"/>
</dbReference>
<organism evidence="2 5">
    <name type="scientific">Acinetobacter cumulans</name>
    <dbReference type="NCBI Taxonomy" id="2136182"/>
    <lineage>
        <taxon>Bacteria</taxon>
        <taxon>Pseudomonadati</taxon>
        <taxon>Pseudomonadota</taxon>
        <taxon>Gammaproteobacteria</taxon>
        <taxon>Moraxellales</taxon>
        <taxon>Moraxellaceae</taxon>
        <taxon>Acinetobacter</taxon>
    </lineage>
</organism>
<evidence type="ECO:0000313" key="4">
    <source>
        <dbReference type="Proteomes" id="UP000267166"/>
    </source>
</evidence>
<feature type="transmembrane region" description="Helical" evidence="1">
    <location>
        <begin position="113"/>
        <end position="131"/>
    </location>
</feature>
<evidence type="ECO:0000313" key="3">
    <source>
        <dbReference type="EMBL" id="RLL31648.1"/>
    </source>
</evidence>
<evidence type="ECO:0000313" key="2">
    <source>
        <dbReference type="EMBL" id="RKG49579.1"/>
    </source>
</evidence>
<dbReference type="Proteomes" id="UP000281084">
    <property type="component" value="Unassembled WGS sequence"/>
</dbReference>
<gene>
    <name evidence="2" type="ORF">D7V64_13560</name>
    <name evidence="3" type="ORF">D9K80_14745</name>
</gene>
<dbReference type="RefSeq" id="WP_106986332.1">
    <property type="nucleotide sequence ID" value="NZ_CP035934.2"/>
</dbReference>
<accession>A0A498CXD9</accession>
<accession>A0A3A8FTP2</accession>
<dbReference type="Pfam" id="PF20398">
    <property type="entry name" value="DUF6691"/>
    <property type="match status" value="1"/>
</dbReference>
<keyword evidence="1" id="KW-1133">Transmembrane helix</keyword>
<reference evidence="2 5" key="2">
    <citation type="submission" date="2018-09" db="EMBL/GenBank/DDBJ databases">
        <title>The draft genome of Acinetobacter spp. strains.</title>
        <authorList>
            <person name="Qin J."/>
            <person name="Feng Y."/>
            <person name="Zong Z."/>
        </authorList>
    </citation>
    <scope>NUCLEOTIDE SEQUENCE [LARGE SCALE GENOMIC DNA]</scope>
    <source>
        <strain evidence="2 5">WCHAc060002</strain>
    </source>
</reference>
<dbReference type="EMBL" id="RCHD01000043">
    <property type="protein sequence ID" value="RLL31648.1"/>
    <property type="molecule type" value="Genomic_DNA"/>
</dbReference>
<protein>
    <submittedName>
        <fullName evidence="2">YeeE/YedE family protein</fullName>
    </submittedName>
</protein>
<dbReference type="AlphaFoldDB" id="A0A3A8FTP2"/>
<comment type="caution">
    <text evidence="2">The sequence shown here is derived from an EMBL/GenBank/DDBJ whole genome shotgun (WGS) entry which is preliminary data.</text>
</comment>
<feature type="transmembrane region" description="Helical" evidence="1">
    <location>
        <begin position="86"/>
        <end position="107"/>
    </location>
</feature>